<gene>
    <name evidence="1" type="ORF">C4B59_00570</name>
</gene>
<evidence type="ECO:0000313" key="2">
    <source>
        <dbReference type="Proteomes" id="UP000248329"/>
    </source>
</evidence>
<dbReference type="Proteomes" id="UP000248329">
    <property type="component" value="Unassembled WGS sequence"/>
</dbReference>
<accession>A0AC61L7L2</accession>
<sequence>MVTISRSAADELKSIFKAEASLEHADCGLRIYVAGMGDHGIMYGLELDNARHDRDIVLDLGGIKTLIDEKIAPSVQNIVIDFTDTHDGRGFVISDPYLCCGRR</sequence>
<name>A0AC61L7L2_9EURY</name>
<organism evidence="1 2">
    <name type="scientific">Candidatus Methanogaster sp</name>
    <dbReference type="NCBI Taxonomy" id="3386292"/>
    <lineage>
        <taxon>Archaea</taxon>
        <taxon>Methanobacteriati</taxon>
        <taxon>Methanobacteriota</taxon>
        <taxon>Stenosarchaea group</taxon>
        <taxon>Methanomicrobia</taxon>
        <taxon>Methanosarcinales</taxon>
        <taxon>ANME-2 cluster</taxon>
        <taxon>Candidatus Methanogasteraceae</taxon>
        <taxon>Candidatus Methanogaster</taxon>
    </lineage>
</organism>
<reference evidence="1" key="1">
    <citation type="submission" date="2018-01" db="EMBL/GenBank/DDBJ databases">
        <authorList>
            <person name="Krukenberg V."/>
        </authorList>
    </citation>
    <scope>NUCLEOTIDE SEQUENCE</scope>
    <source>
        <strain evidence="1">E20ANME2</strain>
    </source>
</reference>
<protein>
    <submittedName>
        <fullName evidence="1">Iron-sulfur cluster assembly accessory protein</fullName>
    </submittedName>
</protein>
<comment type="caution">
    <text evidence="1">The sequence shown here is derived from an EMBL/GenBank/DDBJ whole genome shotgun (WGS) entry which is preliminary data.</text>
</comment>
<evidence type="ECO:0000313" key="1">
    <source>
        <dbReference type="EMBL" id="PXF62138.1"/>
    </source>
</evidence>
<dbReference type="EMBL" id="PQXF01000001">
    <property type="protein sequence ID" value="PXF62138.1"/>
    <property type="molecule type" value="Genomic_DNA"/>
</dbReference>
<proteinExistence type="predicted"/>